<keyword evidence="2" id="KW-1185">Reference proteome</keyword>
<reference evidence="1 2" key="1">
    <citation type="submission" date="2015-01" db="EMBL/GenBank/DDBJ databases">
        <title>The Genome Sequence of Capronia semiimmersa CBS27337.</title>
        <authorList>
            <consortium name="The Broad Institute Genomics Platform"/>
            <person name="Cuomo C."/>
            <person name="de Hoog S."/>
            <person name="Gorbushina A."/>
            <person name="Stielow B."/>
            <person name="Teixiera M."/>
            <person name="Abouelleil A."/>
            <person name="Chapman S.B."/>
            <person name="Priest M."/>
            <person name="Young S.K."/>
            <person name="Wortman J."/>
            <person name="Nusbaum C."/>
            <person name="Birren B."/>
        </authorList>
    </citation>
    <scope>NUCLEOTIDE SEQUENCE [LARGE SCALE GENOMIC DNA]</scope>
    <source>
        <strain evidence="1 2">CBS 27337</strain>
    </source>
</reference>
<sequence length="117" mass="12933">MLTMPPSETSVVVPQFLWLSSKTPVNFNSASDRVHKTIIAVHAQHYYTKKRAEQGAALLELQQQGSFVPLVPSAPFGSPVSAMDSHIQLHGRIHVMRKKYTNAVLVLTRHGNMATAE</sequence>
<gene>
    <name evidence="1" type="ORF">PV04_09078</name>
</gene>
<evidence type="ECO:0000313" key="1">
    <source>
        <dbReference type="EMBL" id="KIW64123.1"/>
    </source>
</evidence>
<dbReference type="AlphaFoldDB" id="A0A0D2F7Z2"/>
<dbReference type="Proteomes" id="UP000054266">
    <property type="component" value="Unassembled WGS sequence"/>
</dbReference>
<accession>A0A0D2F7Z2</accession>
<evidence type="ECO:0000313" key="2">
    <source>
        <dbReference type="Proteomes" id="UP000054266"/>
    </source>
</evidence>
<protein>
    <submittedName>
        <fullName evidence="1">Uncharacterized protein</fullName>
    </submittedName>
</protein>
<dbReference type="HOGENOM" id="CLU_2084575_0_0_1"/>
<name>A0A0D2F7Z2_9EURO</name>
<dbReference type="EMBL" id="KN846961">
    <property type="protein sequence ID" value="KIW64123.1"/>
    <property type="molecule type" value="Genomic_DNA"/>
</dbReference>
<organism evidence="1 2">
    <name type="scientific">Phialophora macrospora</name>
    <dbReference type="NCBI Taxonomy" id="1851006"/>
    <lineage>
        <taxon>Eukaryota</taxon>
        <taxon>Fungi</taxon>
        <taxon>Dikarya</taxon>
        <taxon>Ascomycota</taxon>
        <taxon>Pezizomycotina</taxon>
        <taxon>Eurotiomycetes</taxon>
        <taxon>Chaetothyriomycetidae</taxon>
        <taxon>Chaetothyriales</taxon>
        <taxon>Herpotrichiellaceae</taxon>
        <taxon>Phialophora</taxon>
    </lineage>
</organism>
<proteinExistence type="predicted"/>